<dbReference type="GO" id="GO:0016787">
    <property type="term" value="F:hydrolase activity"/>
    <property type="evidence" value="ECO:0007669"/>
    <property type="project" value="UniProtKB-KW"/>
</dbReference>
<reference evidence="7" key="1">
    <citation type="journal article" date="2019" name="Int. J. Syst. Evol. Microbiol.">
        <title>The Global Catalogue of Microorganisms (GCM) 10K type strain sequencing project: providing services to taxonomists for standard genome sequencing and annotation.</title>
        <authorList>
            <consortium name="The Broad Institute Genomics Platform"/>
            <consortium name="The Broad Institute Genome Sequencing Center for Infectious Disease"/>
            <person name="Wu L."/>
            <person name="Ma J."/>
        </authorList>
    </citation>
    <scope>NUCLEOTIDE SEQUENCE [LARGE SCALE GENOMIC DNA]</scope>
    <source>
        <strain evidence="7">JCM 4816</strain>
    </source>
</reference>
<dbReference type="Gene3D" id="3.90.79.10">
    <property type="entry name" value="Nucleoside Triphosphate Pyrophosphohydrolase"/>
    <property type="match status" value="1"/>
</dbReference>
<dbReference type="PRINTS" id="PR00502">
    <property type="entry name" value="NUDIXFAMILY"/>
</dbReference>
<evidence type="ECO:0000256" key="4">
    <source>
        <dbReference type="RuleBase" id="RU003476"/>
    </source>
</evidence>
<evidence type="ECO:0000256" key="1">
    <source>
        <dbReference type="ARBA" id="ARBA00001946"/>
    </source>
</evidence>
<dbReference type="CDD" id="cd02883">
    <property type="entry name" value="NUDIX_Hydrolase"/>
    <property type="match status" value="1"/>
</dbReference>
<dbReference type="InterPro" id="IPR020476">
    <property type="entry name" value="Nudix_hydrolase"/>
</dbReference>
<dbReference type="PANTHER" id="PTHR43046:SF14">
    <property type="entry name" value="MUTT_NUDIX FAMILY PROTEIN"/>
    <property type="match status" value="1"/>
</dbReference>
<accession>A0ABW1FY91</accession>
<comment type="cofactor">
    <cofactor evidence="1">
        <name>Mg(2+)</name>
        <dbReference type="ChEBI" id="CHEBI:18420"/>
    </cofactor>
</comment>
<dbReference type="InterPro" id="IPR000086">
    <property type="entry name" value="NUDIX_hydrolase_dom"/>
</dbReference>
<comment type="similarity">
    <text evidence="2 4">Belongs to the Nudix hydrolase family.</text>
</comment>
<proteinExistence type="inferred from homology"/>
<name>A0ABW1FY91_9ACTN</name>
<keyword evidence="3 4" id="KW-0378">Hydrolase</keyword>
<evidence type="ECO:0000259" key="5">
    <source>
        <dbReference type="PROSITE" id="PS51462"/>
    </source>
</evidence>
<evidence type="ECO:0000256" key="2">
    <source>
        <dbReference type="ARBA" id="ARBA00005582"/>
    </source>
</evidence>
<protein>
    <submittedName>
        <fullName evidence="6">NUDIX hydrolase</fullName>
    </submittedName>
</protein>
<gene>
    <name evidence="6" type="ORF">ACFP3V_03660</name>
</gene>
<dbReference type="PANTHER" id="PTHR43046">
    <property type="entry name" value="GDP-MANNOSE MANNOSYL HYDROLASE"/>
    <property type="match status" value="1"/>
</dbReference>
<dbReference type="Proteomes" id="UP001596174">
    <property type="component" value="Unassembled WGS sequence"/>
</dbReference>
<dbReference type="PROSITE" id="PS51462">
    <property type="entry name" value="NUDIX"/>
    <property type="match status" value="1"/>
</dbReference>
<evidence type="ECO:0000313" key="7">
    <source>
        <dbReference type="Proteomes" id="UP001596174"/>
    </source>
</evidence>
<sequence>MTEQGEQQGIAAAIVVHDRKVLMVRRRVAEGELVWQFPAGAMEAGESAEQTAEREAFEETGLSVDAMMSLGEREHPVTGRQMAYVVCAVITGEAHVADPDELAAVAWVSHAELADYVPSGLFEPVQEYLDQHLAV</sequence>
<organism evidence="6 7">
    <name type="scientific">Streptacidiphilus monticola</name>
    <dbReference type="NCBI Taxonomy" id="2161674"/>
    <lineage>
        <taxon>Bacteria</taxon>
        <taxon>Bacillati</taxon>
        <taxon>Actinomycetota</taxon>
        <taxon>Actinomycetes</taxon>
        <taxon>Kitasatosporales</taxon>
        <taxon>Streptomycetaceae</taxon>
        <taxon>Streptacidiphilus</taxon>
    </lineage>
</organism>
<comment type="caution">
    <text evidence="6">The sequence shown here is derived from an EMBL/GenBank/DDBJ whole genome shotgun (WGS) entry which is preliminary data.</text>
</comment>
<dbReference type="RefSeq" id="WP_380579604.1">
    <property type="nucleotide sequence ID" value="NZ_JBHSQJ010000010.1"/>
</dbReference>
<feature type="domain" description="Nudix hydrolase" evidence="5">
    <location>
        <begin position="5"/>
        <end position="130"/>
    </location>
</feature>
<dbReference type="EMBL" id="JBHSQJ010000010">
    <property type="protein sequence ID" value="MFC5906317.1"/>
    <property type="molecule type" value="Genomic_DNA"/>
</dbReference>
<keyword evidence="7" id="KW-1185">Reference proteome</keyword>
<evidence type="ECO:0000313" key="6">
    <source>
        <dbReference type="EMBL" id="MFC5906317.1"/>
    </source>
</evidence>
<evidence type="ECO:0000256" key="3">
    <source>
        <dbReference type="ARBA" id="ARBA00022801"/>
    </source>
</evidence>
<dbReference type="InterPro" id="IPR020084">
    <property type="entry name" value="NUDIX_hydrolase_CS"/>
</dbReference>
<dbReference type="InterPro" id="IPR015797">
    <property type="entry name" value="NUDIX_hydrolase-like_dom_sf"/>
</dbReference>
<dbReference type="PROSITE" id="PS00893">
    <property type="entry name" value="NUDIX_BOX"/>
    <property type="match status" value="1"/>
</dbReference>
<dbReference type="Pfam" id="PF00293">
    <property type="entry name" value="NUDIX"/>
    <property type="match status" value="1"/>
</dbReference>
<dbReference type="SUPFAM" id="SSF55811">
    <property type="entry name" value="Nudix"/>
    <property type="match status" value="1"/>
</dbReference>